<gene>
    <name evidence="6" type="ORF">BJ993_001558</name>
</gene>
<dbReference type="InterPro" id="IPR032808">
    <property type="entry name" value="DoxX"/>
</dbReference>
<feature type="transmembrane region" description="Helical" evidence="5">
    <location>
        <begin position="96"/>
        <end position="114"/>
    </location>
</feature>
<dbReference type="EMBL" id="JACBZM010000001">
    <property type="protein sequence ID" value="NYI44478.1"/>
    <property type="molecule type" value="Genomic_DNA"/>
</dbReference>
<dbReference type="Proteomes" id="UP000562045">
    <property type="component" value="Unassembled WGS sequence"/>
</dbReference>
<evidence type="ECO:0000313" key="7">
    <source>
        <dbReference type="Proteomes" id="UP000562045"/>
    </source>
</evidence>
<accession>A0A7Y9ZH93</accession>
<name>A0A7Y9ZH93_9ACTN</name>
<evidence type="ECO:0000256" key="4">
    <source>
        <dbReference type="ARBA" id="ARBA00023136"/>
    </source>
</evidence>
<dbReference type="GO" id="GO:0016020">
    <property type="term" value="C:membrane"/>
    <property type="evidence" value="ECO:0007669"/>
    <property type="project" value="UniProtKB-SubCell"/>
</dbReference>
<evidence type="ECO:0000256" key="1">
    <source>
        <dbReference type="ARBA" id="ARBA00004141"/>
    </source>
</evidence>
<evidence type="ECO:0000313" key="6">
    <source>
        <dbReference type="EMBL" id="NYI44478.1"/>
    </source>
</evidence>
<dbReference type="Pfam" id="PF13564">
    <property type="entry name" value="DoxX_2"/>
    <property type="match status" value="1"/>
</dbReference>
<keyword evidence="3 5" id="KW-1133">Transmembrane helix</keyword>
<protein>
    <recommendedName>
        <fullName evidence="8">Invasion protein</fullName>
    </recommendedName>
</protein>
<evidence type="ECO:0000256" key="5">
    <source>
        <dbReference type="SAM" id="Phobius"/>
    </source>
</evidence>
<keyword evidence="2 5" id="KW-0812">Transmembrane</keyword>
<feature type="transmembrane region" description="Helical" evidence="5">
    <location>
        <begin position="57"/>
        <end position="84"/>
    </location>
</feature>
<proteinExistence type="predicted"/>
<evidence type="ECO:0008006" key="8">
    <source>
        <dbReference type="Google" id="ProtNLM"/>
    </source>
</evidence>
<organism evidence="6 7">
    <name type="scientific">Nocardioides aromaticivorans</name>
    <dbReference type="NCBI Taxonomy" id="200618"/>
    <lineage>
        <taxon>Bacteria</taxon>
        <taxon>Bacillati</taxon>
        <taxon>Actinomycetota</taxon>
        <taxon>Actinomycetes</taxon>
        <taxon>Propionibacteriales</taxon>
        <taxon>Nocardioidaceae</taxon>
        <taxon>Nocardioides</taxon>
    </lineage>
</organism>
<dbReference type="RefSeq" id="WP_179648326.1">
    <property type="nucleotide sequence ID" value="NZ_JACBZM010000001.1"/>
</dbReference>
<evidence type="ECO:0000256" key="2">
    <source>
        <dbReference type="ARBA" id="ARBA00022692"/>
    </source>
</evidence>
<reference evidence="6 7" key="1">
    <citation type="submission" date="2020-07" db="EMBL/GenBank/DDBJ databases">
        <title>Sequencing the genomes of 1000 actinobacteria strains.</title>
        <authorList>
            <person name="Klenk H.-P."/>
        </authorList>
    </citation>
    <scope>NUCLEOTIDE SEQUENCE [LARGE SCALE GENOMIC DNA]</scope>
    <source>
        <strain evidence="6 7">DSM 15131</strain>
    </source>
</reference>
<sequence>MNTTAVLTALLAVPFTAIGAAKLAAVPSMRARAAHVGLGVDAYRAIGALELAGAAGLVAGAAVPLLRILAALGLLLLLVGAVVAHLRVKDGPKEMAPALVLGALAAALLVLSVLNY</sequence>
<keyword evidence="4 5" id="KW-0472">Membrane</keyword>
<comment type="subcellular location">
    <subcellularLocation>
        <location evidence="1">Membrane</location>
        <topology evidence="1">Multi-pass membrane protein</topology>
    </subcellularLocation>
</comment>
<dbReference type="AlphaFoldDB" id="A0A7Y9ZH93"/>
<evidence type="ECO:0000256" key="3">
    <source>
        <dbReference type="ARBA" id="ARBA00022989"/>
    </source>
</evidence>
<comment type="caution">
    <text evidence="6">The sequence shown here is derived from an EMBL/GenBank/DDBJ whole genome shotgun (WGS) entry which is preliminary data.</text>
</comment>